<sequence length="125" mass="14150">MTNPNPRWEFSIMKYLMLVCTDPDFKPGQDDGAPDVEDWVTEMDGKGIRLMGNRTRPAADATTVRVRNREVLLTDGPYAETKDQMAGFDILECADLDEAIEVASKHPMAWGGMIELRPFWPDDED</sequence>
<dbReference type="RefSeq" id="WP_380531681.1">
    <property type="nucleotide sequence ID" value="NZ_JBHFAB010000002.1"/>
</dbReference>
<dbReference type="EMBL" id="JBHFAB010000002">
    <property type="protein sequence ID" value="MFC1415631.1"/>
    <property type="molecule type" value="Genomic_DNA"/>
</dbReference>
<keyword evidence="4" id="KW-1185">Reference proteome</keyword>
<proteinExistence type="inferred from homology"/>
<evidence type="ECO:0000259" key="2">
    <source>
        <dbReference type="Pfam" id="PF03795"/>
    </source>
</evidence>
<dbReference type="InterPro" id="IPR005545">
    <property type="entry name" value="YCII"/>
</dbReference>
<evidence type="ECO:0000313" key="4">
    <source>
        <dbReference type="Proteomes" id="UP001592531"/>
    </source>
</evidence>
<dbReference type="InterPro" id="IPR011008">
    <property type="entry name" value="Dimeric_a/b-barrel"/>
</dbReference>
<dbReference type="SUPFAM" id="SSF54909">
    <property type="entry name" value="Dimeric alpha+beta barrel"/>
    <property type="match status" value="1"/>
</dbReference>
<comment type="similarity">
    <text evidence="1">Belongs to the YciI family.</text>
</comment>
<gene>
    <name evidence="3" type="ORF">ACEZDE_03095</name>
</gene>
<evidence type="ECO:0000313" key="3">
    <source>
        <dbReference type="EMBL" id="MFC1415631.1"/>
    </source>
</evidence>
<protein>
    <submittedName>
        <fullName evidence="3">YciI family protein</fullName>
    </submittedName>
</protein>
<dbReference type="PANTHER" id="PTHR35174:SF3">
    <property type="entry name" value="BLL7171 PROTEIN"/>
    <property type="match status" value="1"/>
</dbReference>
<dbReference type="Gene3D" id="3.30.70.1060">
    <property type="entry name" value="Dimeric alpha+beta barrel"/>
    <property type="match status" value="1"/>
</dbReference>
<evidence type="ECO:0000256" key="1">
    <source>
        <dbReference type="ARBA" id="ARBA00007689"/>
    </source>
</evidence>
<accession>A0ABV6VPH9</accession>
<dbReference type="Proteomes" id="UP001592531">
    <property type="component" value="Unassembled WGS sequence"/>
</dbReference>
<dbReference type="Pfam" id="PF03795">
    <property type="entry name" value="YCII"/>
    <property type="match status" value="1"/>
</dbReference>
<organism evidence="3 4">
    <name type="scientific">Streptacidiphilus cavernicola</name>
    <dbReference type="NCBI Taxonomy" id="3342716"/>
    <lineage>
        <taxon>Bacteria</taxon>
        <taxon>Bacillati</taxon>
        <taxon>Actinomycetota</taxon>
        <taxon>Actinomycetes</taxon>
        <taxon>Kitasatosporales</taxon>
        <taxon>Streptomycetaceae</taxon>
        <taxon>Streptacidiphilus</taxon>
    </lineage>
</organism>
<reference evidence="3 4" key="1">
    <citation type="submission" date="2024-09" db="EMBL/GenBank/DDBJ databases">
        <authorList>
            <person name="Lee S.D."/>
        </authorList>
    </citation>
    <scope>NUCLEOTIDE SEQUENCE [LARGE SCALE GENOMIC DNA]</scope>
    <source>
        <strain evidence="3 4">N8-3</strain>
    </source>
</reference>
<dbReference type="PANTHER" id="PTHR35174">
    <property type="entry name" value="BLL7171 PROTEIN-RELATED"/>
    <property type="match status" value="1"/>
</dbReference>
<name>A0ABV6VPH9_9ACTN</name>
<feature type="domain" description="YCII-related" evidence="2">
    <location>
        <begin position="13"/>
        <end position="120"/>
    </location>
</feature>
<comment type="caution">
    <text evidence="3">The sequence shown here is derived from an EMBL/GenBank/DDBJ whole genome shotgun (WGS) entry which is preliminary data.</text>
</comment>